<keyword evidence="3" id="KW-1185">Reference proteome</keyword>
<dbReference type="Pfam" id="PF01050">
    <property type="entry name" value="MannoseP_isomer"/>
    <property type="match status" value="1"/>
</dbReference>
<gene>
    <name evidence="2" type="ORF">GCM10025868_28330</name>
</gene>
<dbReference type="Proteomes" id="UP001157017">
    <property type="component" value="Unassembled WGS sequence"/>
</dbReference>
<proteinExistence type="predicted"/>
<dbReference type="InterPro" id="IPR001538">
    <property type="entry name" value="Man6P_isomerase-2_C"/>
</dbReference>
<dbReference type="EMBL" id="BSUZ01000001">
    <property type="protein sequence ID" value="GMA87583.1"/>
    <property type="molecule type" value="Genomic_DNA"/>
</dbReference>
<evidence type="ECO:0000259" key="1">
    <source>
        <dbReference type="Pfam" id="PF01050"/>
    </source>
</evidence>
<dbReference type="InterPro" id="IPR011051">
    <property type="entry name" value="RmlC_Cupin_sf"/>
</dbReference>
<comment type="caution">
    <text evidence="2">The sequence shown here is derived from an EMBL/GenBank/DDBJ whole genome shotgun (WGS) entry which is preliminary data.</text>
</comment>
<dbReference type="InterPro" id="IPR014710">
    <property type="entry name" value="RmlC-like_jellyroll"/>
</dbReference>
<name>A0ABQ6JHA6_9ACTN</name>
<feature type="domain" description="Mannose-6-phosphate isomerase type II C-terminal" evidence="1">
    <location>
        <begin position="2"/>
        <end position="64"/>
    </location>
</feature>
<dbReference type="Gene3D" id="2.60.120.10">
    <property type="entry name" value="Jelly Rolls"/>
    <property type="match status" value="1"/>
</dbReference>
<protein>
    <recommendedName>
        <fullName evidence="1">Mannose-6-phosphate isomerase type II C-terminal domain-containing protein</fullName>
    </recommendedName>
</protein>
<accession>A0ABQ6JHA6</accession>
<reference evidence="3" key="1">
    <citation type="journal article" date="2019" name="Int. J. Syst. Evol. Microbiol.">
        <title>The Global Catalogue of Microorganisms (GCM) 10K type strain sequencing project: providing services to taxonomists for standard genome sequencing and annotation.</title>
        <authorList>
            <consortium name="The Broad Institute Genomics Platform"/>
            <consortium name="The Broad Institute Genome Sequencing Center for Infectious Disease"/>
            <person name="Wu L."/>
            <person name="Ma J."/>
        </authorList>
    </citation>
    <scope>NUCLEOTIDE SEQUENCE [LARGE SCALE GENOMIC DNA]</scope>
    <source>
        <strain evidence="3">NBRC 108730</strain>
    </source>
</reference>
<evidence type="ECO:0000313" key="3">
    <source>
        <dbReference type="Proteomes" id="UP001157017"/>
    </source>
</evidence>
<dbReference type="SUPFAM" id="SSF51182">
    <property type="entry name" value="RmlC-like cupins"/>
    <property type="match status" value="1"/>
</dbReference>
<evidence type="ECO:0000313" key="2">
    <source>
        <dbReference type="EMBL" id="GMA87583.1"/>
    </source>
</evidence>
<sequence length="68" mass="7848">MWRILDEPMEVTVGDRTWTAAVGEEVWVPTGAVHRMANRGERPASLLEIGYGHFDEDDIERLEDDYSR</sequence>
<organism evidence="2 3">
    <name type="scientific">Angustibacter aerolatus</name>
    <dbReference type="NCBI Taxonomy" id="1162965"/>
    <lineage>
        <taxon>Bacteria</taxon>
        <taxon>Bacillati</taxon>
        <taxon>Actinomycetota</taxon>
        <taxon>Actinomycetes</taxon>
        <taxon>Kineosporiales</taxon>
        <taxon>Kineosporiaceae</taxon>
    </lineage>
</organism>